<feature type="transmembrane region" description="Helical" evidence="1">
    <location>
        <begin position="29"/>
        <end position="54"/>
    </location>
</feature>
<comment type="caution">
    <text evidence="2">The sequence shown here is derived from an EMBL/GenBank/DDBJ whole genome shotgun (WGS) entry which is preliminary data.</text>
</comment>
<evidence type="ECO:0000313" key="2">
    <source>
        <dbReference type="EMBL" id="TKC80420.1"/>
    </source>
</evidence>
<organism evidence="2 3">
    <name type="scientific">Trinickia terrae</name>
    <dbReference type="NCBI Taxonomy" id="2571161"/>
    <lineage>
        <taxon>Bacteria</taxon>
        <taxon>Pseudomonadati</taxon>
        <taxon>Pseudomonadota</taxon>
        <taxon>Betaproteobacteria</taxon>
        <taxon>Burkholderiales</taxon>
        <taxon>Burkholderiaceae</taxon>
        <taxon>Trinickia</taxon>
    </lineage>
</organism>
<keyword evidence="3" id="KW-1185">Reference proteome</keyword>
<gene>
    <name evidence="2" type="ORF">FAZ69_29290</name>
</gene>
<sequence length="63" mass="7018">MPDFLDDGLRAVLRLVGHSELANPDDMPALALMLILVLSWILVGVLVAVANLVVRKRWSVRRL</sequence>
<evidence type="ECO:0000256" key="1">
    <source>
        <dbReference type="SAM" id="Phobius"/>
    </source>
</evidence>
<dbReference type="AlphaFoldDB" id="A0A4V5PGQ5"/>
<dbReference type="OrthoDB" id="9029535at2"/>
<accession>A0A4V5PGQ5</accession>
<keyword evidence="1" id="KW-0812">Transmembrane</keyword>
<keyword evidence="1" id="KW-1133">Transmembrane helix</keyword>
<protein>
    <submittedName>
        <fullName evidence="2">Uncharacterized protein</fullName>
    </submittedName>
</protein>
<dbReference type="EMBL" id="SWJE01000020">
    <property type="protein sequence ID" value="TKC80420.1"/>
    <property type="molecule type" value="Genomic_DNA"/>
</dbReference>
<name>A0A4V5PGQ5_9BURK</name>
<reference evidence="2 3" key="1">
    <citation type="submission" date="2019-04" db="EMBL/GenBank/DDBJ databases">
        <title>Trinickia sp. 7GSK02, isolated from subtropical forest soil.</title>
        <authorList>
            <person name="Gao Z.-H."/>
            <person name="Qiu L.-H."/>
        </authorList>
    </citation>
    <scope>NUCLEOTIDE SEQUENCE [LARGE SCALE GENOMIC DNA]</scope>
    <source>
        <strain evidence="2 3">7GSK02</strain>
    </source>
</reference>
<keyword evidence="1" id="KW-0472">Membrane</keyword>
<proteinExistence type="predicted"/>
<evidence type="ECO:0000313" key="3">
    <source>
        <dbReference type="Proteomes" id="UP000305539"/>
    </source>
</evidence>
<dbReference type="Proteomes" id="UP000305539">
    <property type="component" value="Unassembled WGS sequence"/>
</dbReference>